<dbReference type="EC" id="2.7.13.3" evidence="3"/>
<keyword evidence="10" id="KW-0067">ATP-binding</keyword>
<dbReference type="GO" id="GO:0005524">
    <property type="term" value="F:ATP binding"/>
    <property type="evidence" value="ECO:0007669"/>
    <property type="project" value="UniProtKB-KW"/>
</dbReference>
<evidence type="ECO:0000256" key="13">
    <source>
        <dbReference type="ARBA" id="ARBA00023136"/>
    </source>
</evidence>
<dbReference type="FunFam" id="1.10.287.130:FF:000001">
    <property type="entry name" value="Two-component sensor histidine kinase"/>
    <property type="match status" value="1"/>
</dbReference>
<dbReference type="CDD" id="cd06225">
    <property type="entry name" value="HAMP"/>
    <property type="match status" value="1"/>
</dbReference>
<dbReference type="KEGG" id="cpro:CPRO_22660"/>
<keyword evidence="12" id="KW-0902">Two-component regulatory system</keyword>
<evidence type="ECO:0000256" key="14">
    <source>
        <dbReference type="SAM" id="Phobius"/>
    </source>
</evidence>
<dbReference type="GO" id="GO:0005886">
    <property type="term" value="C:plasma membrane"/>
    <property type="evidence" value="ECO:0007669"/>
    <property type="project" value="UniProtKB-SubCell"/>
</dbReference>
<evidence type="ECO:0000259" key="15">
    <source>
        <dbReference type="PROSITE" id="PS50109"/>
    </source>
</evidence>
<evidence type="ECO:0000259" key="16">
    <source>
        <dbReference type="PROSITE" id="PS50885"/>
    </source>
</evidence>
<dbReference type="InterPro" id="IPR003661">
    <property type="entry name" value="HisK_dim/P_dom"/>
</dbReference>
<keyword evidence="11 14" id="KW-1133">Transmembrane helix</keyword>
<dbReference type="GO" id="GO:0000155">
    <property type="term" value="F:phosphorelay sensor kinase activity"/>
    <property type="evidence" value="ECO:0007669"/>
    <property type="project" value="InterPro"/>
</dbReference>
<evidence type="ECO:0000256" key="7">
    <source>
        <dbReference type="ARBA" id="ARBA00022692"/>
    </source>
</evidence>
<gene>
    <name evidence="17" type="primary">phoR_5</name>
    <name evidence="17" type="ORF">CPRO_22660</name>
    <name evidence="18" type="ORF">SAMN02745151_02629</name>
</gene>
<keyword evidence="9 18" id="KW-0418">Kinase</keyword>
<evidence type="ECO:0000256" key="10">
    <source>
        <dbReference type="ARBA" id="ARBA00022840"/>
    </source>
</evidence>
<evidence type="ECO:0000256" key="9">
    <source>
        <dbReference type="ARBA" id="ARBA00022777"/>
    </source>
</evidence>
<evidence type="ECO:0000313" key="18">
    <source>
        <dbReference type="EMBL" id="SHF04926.1"/>
    </source>
</evidence>
<dbReference type="CDD" id="cd00082">
    <property type="entry name" value="HisKA"/>
    <property type="match status" value="1"/>
</dbReference>
<feature type="transmembrane region" description="Helical" evidence="14">
    <location>
        <begin position="12"/>
        <end position="33"/>
    </location>
</feature>
<dbReference type="InterPro" id="IPR003594">
    <property type="entry name" value="HATPase_dom"/>
</dbReference>
<dbReference type="Gene3D" id="1.10.287.130">
    <property type="match status" value="1"/>
</dbReference>
<dbReference type="PANTHER" id="PTHR45528:SF1">
    <property type="entry name" value="SENSOR HISTIDINE KINASE CPXA"/>
    <property type="match status" value="1"/>
</dbReference>
<protein>
    <recommendedName>
        <fullName evidence="3">histidine kinase</fullName>
        <ecNumber evidence="3">2.7.13.3</ecNumber>
    </recommendedName>
</protein>
<evidence type="ECO:0000256" key="11">
    <source>
        <dbReference type="ARBA" id="ARBA00022989"/>
    </source>
</evidence>
<dbReference type="InterPro" id="IPR004358">
    <property type="entry name" value="Sig_transdc_His_kin-like_C"/>
</dbReference>
<name>A0A0X8VBE9_ANAPI</name>
<proteinExistence type="predicted"/>
<sequence length="471" mass="52822">MRKESIVKKQMLQYITTILICVLILGGILSVVYTQHYMKEKRNELIQQGRKISIAFTNAYRTGNLSNLSYELQVLEEYMGAGILMVNADGVVVLASPGLDEMMIGQSFAFQDLVEGVKEGNIVSSERKATTIFDVPTLVVGYPLSVGKMAGIFMCRSMPEMEQSLYQMYQVGVASIFVVFLFAILFSYLTSRKMTRPIKEMNDAAKVIASGNFEHRVEITSNDEFGELAKSFNHMAESLQNNDKTRRDFIANVSHDLRSPLTSMQGFLTAMLDGTVPLEKQEKYLHIVLEETLRLSRLTEGIVDLSRAESSKIILDESDFDLNEQIRANINLLEPQLNEKNAVIKAIFADQITMVHGDIDKISRVIQNLLSNAVKFSPTGGLIEVETTKTDRKKVLVSIKDHGIGISPEDQKYIFDRFYKADRTRNQDMQGSGIGLAIVREFLQAHNEGITVKSTQGDGSTFVFSLKMSEE</sequence>
<keyword evidence="6 17" id="KW-0808">Transferase</keyword>
<dbReference type="SMART" id="SM00387">
    <property type="entry name" value="HATPase_c"/>
    <property type="match status" value="1"/>
</dbReference>
<reference evidence="17 19" key="1">
    <citation type="journal article" date="2016" name="Genome Announc.">
        <title>Complete Genome Sequence of the Amino Acid-Fermenting Clostridium propionicum X2 (DSM 1682).</title>
        <authorList>
            <person name="Poehlein A."/>
            <person name="Schlien K."/>
            <person name="Chowdhury N.P."/>
            <person name="Gottschalk G."/>
            <person name="Buckel W."/>
            <person name="Daniel R."/>
        </authorList>
    </citation>
    <scope>NUCLEOTIDE SEQUENCE [LARGE SCALE GENOMIC DNA]</scope>
    <source>
        <strain evidence="17 19">X2</strain>
    </source>
</reference>
<dbReference type="Pfam" id="PF02518">
    <property type="entry name" value="HATPase_c"/>
    <property type="match status" value="1"/>
</dbReference>
<reference evidence="19" key="2">
    <citation type="submission" date="2016-01" db="EMBL/GenBank/DDBJ databases">
        <authorList>
            <person name="Poehlein A."/>
            <person name="Schlien K."/>
            <person name="Gottschalk G."/>
            <person name="Buckel W."/>
            <person name="Daniel R."/>
        </authorList>
    </citation>
    <scope>NUCLEOTIDE SEQUENCE [LARGE SCALE GENOMIC DNA]</scope>
    <source>
        <strain evidence="19">X2</strain>
    </source>
</reference>
<keyword evidence="19" id="KW-1185">Reference proteome</keyword>
<evidence type="ECO:0000256" key="3">
    <source>
        <dbReference type="ARBA" id="ARBA00012438"/>
    </source>
</evidence>
<dbReference type="InterPro" id="IPR050398">
    <property type="entry name" value="HssS/ArlS-like"/>
</dbReference>
<dbReference type="InterPro" id="IPR003660">
    <property type="entry name" value="HAMP_dom"/>
</dbReference>
<dbReference type="PROSITE" id="PS50885">
    <property type="entry name" value="HAMP"/>
    <property type="match status" value="1"/>
</dbReference>
<keyword evidence="13 14" id="KW-0472">Membrane</keyword>
<feature type="domain" description="HAMP" evidence="16">
    <location>
        <begin position="192"/>
        <end position="244"/>
    </location>
</feature>
<reference evidence="20" key="4">
    <citation type="submission" date="2016-11" db="EMBL/GenBank/DDBJ databases">
        <authorList>
            <person name="Jaros S."/>
            <person name="Januszkiewicz K."/>
            <person name="Wedrychowicz H."/>
        </authorList>
    </citation>
    <scope>NUCLEOTIDE SEQUENCE [LARGE SCALE GENOMIC DNA]</scope>
    <source>
        <strain evidence="20">DSM 1682</strain>
    </source>
</reference>
<evidence type="ECO:0000313" key="19">
    <source>
        <dbReference type="Proteomes" id="UP000068026"/>
    </source>
</evidence>
<dbReference type="OrthoDB" id="9813151at2"/>
<feature type="transmembrane region" description="Helical" evidence="14">
    <location>
        <begin position="168"/>
        <end position="189"/>
    </location>
</feature>
<evidence type="ECO:0000256" key="2">
    <source>
        <dbReference type="ARBA" id="ARBA00004651"/>
    </source>
</evidence>
<organism evidence="18 20">
    <name type="scientific">Anaerotignum propionicum DSM 1682</name>
    <dbReference type="NCBI Taxonomy" id="991789"/>
    <lineage>
        <taxon>Bacteria</taxon>
        <taxon>Bacillati</taxon>
        <taxon>Bacillota</taxon>
        <taxon>Clostridia</taxon>
        <taxon>Lachnospirales</taxon>
        <taxon>Anaerotignaceae</taxon>
        <taxon>Anaerotignum</taxon>
    </lineage>
</organism>
<dbReference type="EMBL" id="CP014223">
    <property type="protein sequence ID" value="AMJ41833.1"/>
    <property type="molecule type" value="Genomic_DNA"/>
</dbReference>
<keyword evidence="4" id="KW-1003">Cell membrane</keyword>
<dbReference type="AlphaFoldDB" id="A0A0X8VBE9"/>
<feature type="domain" description="Histidine kinase" evidence="15">
    <location>
        <begin position="252"/>
        <end position="470"/>
    </location>
</feature>
<dbReference type="InterPro" id="IPR036890">
    <property type="entry name" value="HATPase_C_sf"/>
</dbReference>
<dbReference type="RefSeq" id="WP_159430699.1">
    <property type="nucleotide sequence ID" value="NZ_CP014223.1"/>
</dbReference>
<dbReference type="InterPro" id="IPR005467">
    <property type="entry name" value="His_kinase_dom"/>
</dbReference>
<evidence type="ECO:0000256" key="4">
    <source>
        <dbReference type="ARBA" id="ARBA00022475"/>
    </source>
</evidence>
<keyword evidence="8" id="KW-0547">Nucleotide-binding</keyword>
<keyword evidence="5" id="KW-0597">Phosphoprotein</keyword>
<evidence type="ECO:0000313" key="17">
    <source>
        <dbReference type="EMBL" id="AMJ41833.1"/>
    </source>
</evidence>
<keyword evidence="7 14" id="KW-0812">Transmembrane</keyword>
<dbReference type="EMBL" id="FQUA01000014">
    <property type="protein sequence ID" value="SHF04926.1"/>
    <property type="molecule type" value="Genomic_DNA"/>
</dbReference>
<evidence type="ECO:0000256" key="12">
    <source>
        <dbReference type="ARBA" id="ARBA00023012"/>
    </source>
</evidence>
<dbReference type="PROSITE" id="PS50109">
    <property type="entry name" value="HIS_KIN"/>
    <property type="match status" value="1"/>
</dbReference>
<dbReference type="SUPFAM" id="SSF47384">
    <property type="entry name" value="Homodimeric domain of signal transducing histidine kinase"/>
    <property type="match status" value="1"/>
</dbReference>
<comment type="catalytic activity">
    <reaction evidence="1">
        <text>ATP + protein L-histidine = ADP + protein N-phospho-L-histidine.</text>
        <dbReference type="EC" id="2.7.13.3"/>
    </reaction>
</comment>
<dbReference type="SMART" id="SM00388">
    <property type="entry name" value="HisKA"/>
    <property type="match status" value="1"/>
</dbReference>
<evidence type="ECO:0000256" key="6">
    <source>
        <dbReference type="ARBA" id="ARBA00022679"/>
    </source>
</evidence>
<dbReference type="Proteomes" id="UP000068026">
    <property type="component" value="Chromosome"/>
</dbReference>
<evidence type="ECO:0000313" key="20">
    <source>
        <dbReference type="Proteomes" id="UP000184204"/>
    </source>
</evidence>
<dbReference type="Pfam" id="PF00512">
    <property type="entry name" value="HisKA"/>
    <property type="match status" value="1"/>
</dbReference>
<dbReference type="Proteomes" id="UP000184204">
    <property type="component" value="Unassembled WGS sequence"/>
</dbReference>
<reference evidence="18" key="3">
    <citation type="submission" date="2016-11" db="EMBL/GenBank/DDBJ databases">
        <authorList>
            <person name="Varghese N."/>
            <person name="Submissions S."/>
        </authorList>
    </citation>
    <scope>NUCLEOTIDE SEQUENCE</scope>
    <source>
        <strain evidence="18">DSM 1682</strain>
    </source>
</reference>
<evidence type="ECO:0000256" key="8">
    <source>
        <dbReference type="ARBA" id="ARBA00022741"/>
    </source>
</evidence>
<dbReference type="Gene3D" id="3.30.565.10">
    <property type="entry name" value="Histidine kinase-like ATPase, C-terminal domain"/>
    <property type="match status" value="1"/>
</dbReference>
<dbReference type="InterPro" id="IPR036097">
    <property type="entry name" value="HisK_dim/P_sf"/>
</dbReference>
<dbReference type="SUPFAM" id="SSF55874">
    <property type="entry name" value="ATPase domain of HSP90 chaperone/DNA topoisomerase II/histidine kinase"/>
    <property type="match status" value="1"/>
</dbReference>
<accession>A0A0X8VBE9</accession>
<dbReference type="SUPFAM" id="SSF158472">
    <property type="entry name" value="HAMP domain-like"/>
    <property type="match status" value="1"/>
</dbReference>
<dbReference type="FunFam" id="3.30.565.10:FF:000006">
    <property type="entry name" value="Sensor histidine kinase WalK"/>
    <property type="match status" value="1"/>
</dbReference>
<dbReference type="PRINTS" id="PR00344">
    <property type="entry name" value="BCTRLSENSOR"/>
</dbReference>
<dbReference type="SMART" id="SM00304">
    <property type="entry name" value="HAMP"/>
    <property type="match status" value="1"/>
</dbReference>
<dbReference type="PANTHER" id="PTHR45528">
    <property type="entry name" value="SENSOR HISTIDINE KINASE CPXA"/>
    <property type="match status" value="1"/>
</dbReference>
<evidence type="ECO:0000256" key="5">
    <source>
        <dbReference type="ARBA" id="ARBA00022553"/>
    </source>
</evidence>
<dbReference type="Gene3D" id="6.10.340.10">
    <property type="match status" value="1"/>
</dbReference>
<dbReference type="Pfam" id="PF00672">
    <property type="entry name" value="HAMP"/>
    <property type="match status" value="1"/>
</dbReference>
<comment type="subcellular location">
    <subcellularLocation>
        <location evidence="2">Cell membrane</location>
        <topology evidence="2">Multi-pass membrane protein</topology>
    </subcellularLocation>
</comment>
<evidence type="ECO:0000256" key="1">
    <source>
        <dbReference type="ARBA" id="ARBA00000085"/>
    </source>
</evidence>